<comment type="catalytic activity">
    <reaction evidence="10">
        <text>DNA(n) + a 2'-deoxyribonucleoside 5'-triphosphate = DNA(n+1) + diphosphate</text>
        <dbReference type="Rhea" id="RHEA:22508"/>
        <dbReference type="Rhea" id="RHEA-COMP:17339"/>
        <dbReference type="Rhea" id="RHEA-COMP:17340"/>
        <dbReference type="ChEBI" id="CHEBI:33019"/>
        <dbReference type="ChEBI" id="CHEBI:61560"/>
        <dbReference type="ChEBI" id="CHEBI:173112"/>
        <dbReference type="EC" id="2.7.7.49"/>
    </reaction>
</comment>
<dbReference type="PRINTS" id="PR00866">
    <property type="entry name" value="RNADNAPOLMS"/>
</dbReference>
<dbReference type="Pfam" id="PF08388">
    <property type="entry name" value="GIIM"/>
    <property type="match status" value="1"/>
</dbReference>
<evidence type="ECO:0000256" key="1">
    <source>
        <dbReference type="ARBA" id="ARBA00012493"/>
    </source>
</evidence>
<dbReference type="Gene3D" id="3.30.70.270">
    <property type="match status" value="1"/>
</dbReference>
<keyword evidence="6 12" id="KW-0695">RNA-directed DNA polymerase</keyword>
<dbReference type="InterPro" id="IPR030931">
    <property type="entry name" value="Group_II_RT_mat"/>
</dbReference>
<gene>
    <name evidence="12" type="primary">ltrA</name>
    <name evidence="12" type="ORF">ACFLIM_50080</name>
</gene>
<reference evidence="12 13" key="1">
    <citation type="submission" date="2024-10" db="EMBL/GenBank/DDBJ databases">
        <authorList>
            <person name="Topkara A.R."/>
            <person name="Saygin H."/>
        </authorList>
    </citation>
    <scope>NUCLEOTIDE SEQUENCE [LARGE SCALE GENOMIC DNA]</scope>
    <source>
        <strain evidence="12 13">M3C6</strain>
    </source>
</reference>
<name>A0ABW7AV82_9ACTN</name>
<dbReference type="PROSITE" id="PS50878">
    <property type="entry name" value="RT_POL"/>
    <property type="match status" value="1"/>
</dbReference>
<dbReference type="EC" id="2.7.7.49" evidence="1"/>
<comment type="similarity">
    <text evidence="9">Belongs to the bacterial reverse transcriptase family.</text>
</comment>
<evidence type="ECO:0000256" key="8">
    <source>
        <dbReference type="ARBA" id="ARBA00025589"/>
    </source>
</evidence>
<evidence type="ECO:0000256" key="5">
    <source>
        <dbReference type="ARBA" id="ARBA00022842"/>
    </source>
</evidence>
<dbReference type="InterPro" id="IPR043502">
    <property type="entry name" value="DNA/RNA_pol_sf"/>
</dbReference>
<evidence type="ECO:0000259" key="11">
    <source>
        <dbReference type="PROSITE" id="PS50878"/>
    </source>
</evidence>
<evidence type="ECO:0000256" key="4">
    <source>
        <dbReference type="ARBA" id="ARBA00022723"/>
    </source>
</evidence>
<protein>
    <recommendedName>
        <fullName evidence="1">RNA-directed DNA polymerase</fullName>
        <ecNumber evidence="1">2.7.7.49</ecNumber>
    </recommendedName>
</protein>
<evidence type="ECO:0000313" key="13">
    <source>
        <dbReference type="Proteomes" id="UP001603978"/>
    </source>
</evidence>
<dbReference type="RefSeq" id="WP_393177987.1">
    <property type="nucleotide sequence ID" value="NZ_JBICRM010000098.1"/>
</dbReference>
<evidence type="ECO:0000256" key="3">
    <source>
        <dbReference type="ARBA" id="ARBA00022695"/>
    </source>
</evidence>
<proteinExistence type="inferred from homology"/>
<dbReference type="PANTHER" id="PTHR34047">
    <property type="entry name" value="NUCLEAR INTRON MATURASE 1, MITOCHONDRIAL-RELATED"/>
    <property type="match status" value="1"/>
</dbReference>
<keyword evidence="5" id="KW-0460">Magnesium</keyword>
<sequence>MDKLKSQGKPFDISKWEVWEAFQQVKRNKGAPGVDGQSIEDFEADLKNNLYKIWNRMSSGTYFPPPVRAVEIPKQHGGGTRMLGIPCVGDRVAQTVVARHLEARVEPVFHEDSYGYRPGKSALDAVERCRRRCWKRNWVIDLDVAKFFDSVRWDLVIKAVKAHTNAPWVLLYVKRWLEAPLQLPDGTLQQRDRGTPQGSAVSPVLANLFLHYAFDAWLAREYPTAQFERYADDAVVHCFSENQAHEVLAAIASRMEEVGLRLHPDKTRIVYCKDGKRRSNYEHMSFTFLGFTFQPRKARDTNGGYFLSFQPAISKDALKKISNEVRGWRLHRRVNFTFVEIAKAINPIVAGWMRYYGQFYRSALNPLLARINTYLVRWIRKKYKRLQGSKRARSKLREITERYPRMFAHWKWVSGAWGPG</sequence>
<evidence type="ECO:0000256" key="6">
    <source>
        <dbReference type="ARBA" id="ARBA00022918"/>
    </source>
</evidence>
<dbReference type="Pfam" id="PF00078">
    <property type="entry name" value="RVT_1"/>
    <property type="match status" value="1"/>
</dbReference>
<dbReference type="NCBIfam" id="TIGR04416">
    <property type="entry name" value="group_II_RT_mat"/>
    <property type="match status" value="1"/>
</dbReference>
<dbReference type="InterPro" id="IPR051083">
    <property type="entry name" value="GrpII_Intron_Splice-Mob/Def"/>
</dbReference>
<dbReference type="InterPro" id="IPR013597">
    <property type="entry name" value="Mat_intron_G2"/>
</dbReference>
<dbReference type="Proteomes" id="UP001603978">
    <property type="component" value="Unassembled WGS sequence"/>
</dbReference>
<comment type="caution">
    <text evidence="12">The sequence shown here is derived from an EMBL/GenBank/DDBJ whole genome shotgun (WGS) entry which is preliminary data.</text>
</comment>
<organism evidence="12 13">
    <name type="scientific">Nonomuraea marmarensis</name>
    <dbReference type="NCBI Taxonomy" id="3351344"/>
    <lineage>
        <taxon>Bacteria</taxon>
        <taxon>Bacillati</taxon>
        <taxon>Actinomycetota</taxon>
        <taxon>Actinomycetes</taxon>
        <taxon>Streptosporangiales</taxon>
        <taxon>Streptosporangiaceae</taxon>
        <taxon>Nonomuraea</taxon>
    </lineage>
</organism>
<dbReference type="EMBL" id="JBICRM010000098">
    <property type="protein sequence ID" value="MFG1711325.1"/>
    <property type="molecule type" value="Genomic_DNA"/>
</dbReference>
<dbReference type="InterPro" id="IPR000477">
    <property type="entry name" value="RT_dom"/>
</dbReference>
<keyword evidence="3 12" id="KW-0548">Nucleotidyltransferase</keyword>
<evidence type="ECO:0000256" key="2">
    <source>
        <dbReference type="ARBA" id="ARBA00022679"/>
    </source>
</evidence>
<keyword evidence="13" id="KW-1185">Reference proteome</keyword>
<evidence type="ECO:0000256" key="9">
    <source>
        <dbReference type="ARBA" id="ARBA00034120"/>
    </source>
</evidence>
<accession>A0ABW7AV82</accession>
<dbReference type="InterPro" id="IPR043128">
    <property type="entry name" value="Rev_trsase/Diguanyl_cyclase"/>
</dbReference>
<comment type="function">
    <text evidence="8">Poorly processive, error-prone DNA polymerase involved in untargeted mutagenesis. Copies undamaged DNA at stalled replication forks, which arise in vivo from mismatched or misaligned primer ends. These misaligned primers can be extended by PolIV. Exhibits no 3'-5' exonuclease (proofreading) activity. May be involved in translesional synthesis, in conjunction with the beta clamp from PolIII.</text>
</comment>
<keyword evidence="4" id="KW-0479">Metal-binding</keyword>
<dbReference type="GO" id="GO:0003964">
    <property type="term" value="F:RNA-directed DNA polymerase activity"/>
    <property type="evidence" value="ECO:0007669"/>
    <property type="project" value="UniProtKB-KW"/>
</dbReference>
<evidence type="ECO:0000256" key="7">
    <source>
        <dbReference type="ARBA" id="ARBA00023118"/>
    </source>
</evidence>
<dbReference type="SUPFAM" id="SSF56672">
    <property type="entry name" value="DNA/RNA polymerases"/>
    <property type="match status" value="1"/>
</dbReference>
<evidence type="ECO:0000256" key="10">
    <source>
        <dbReference type="ARBA" id="ARBA00048173"/>
    </source>
</evidence>
<keyword evidence="7" id="KW-0051">Antiviral defense</keyword>
<dbReference type="CDD" id="cd01651">
    <property type="entry name" value="RT_G2_intron"/>
    <property type="match status" value="1"/>
</dbReference>
<dbReference type="PANTHER" id="PTHR34047:SF3">
    <property type="entry name" value="BLR2052 PROTEIN"/>
    <property type="match status" value="1"/>
</dbReference>
<evidence type="ECO:0000313" key="12">
    <source>
        <dbReference type="EMBL" id="MFG1711325.1"/>
    </source>
</evidence>
<dbReference type="InterPro" id="IPR000123">
    <property type="entry name" value="Reverse_transcriptase_msDNA"/>
</dbReference>
<feature type="domain" description="Reverse transcriptase" evidence="11">
    <location>
        <begin position="53"/>
        <end position="293"/>
    </location>
</feature>
<keyword evidence="2 12" id="KW-0808">Transferase</keyword>